<feature type="region of interest" description="Disordered" evidence="1">
    <location>
        <begin position="304"/>
        <end position="324"/>
    </location>
</feature>
<evidence type="ECO:0000256" key="3">
    <source>
        <dbReference type="SAM" id="SignalP"/>
    </source>
</evidence>
<organism evidence="4 5">
    <name type="scientific">Nasonia vitripennis</name>
    <name type="common">Parasitic wasp</name>
    <dbReference type="NCBI Taxonomy" id="7425"/>
    <lineage>
        <taxon>Eukaryota</taxon>
        <taxon>Metazoa</taxon>
        <taxon>Ecdysozoa</taxon>
        <taxon>Arthropoda</taxon>
        <taxon>Hexapoda</taxon>
        <taxon>Insecta</taxon>
        <taxon>Pterygota</taxon>
        <taxon>Neoptera</taxon>
        <taxon>Endopterygota</taxon>
        <taxon>Hymenoptera</taxon>
        <taxon>Apocrita</taxon>
        <taxon>Proctotrupomorpha</taxon>
        <taxon>Chalcidoidea</taxon>
        <taxon>Pteromalidae</taxon>
        <taxon>Pteromalinae</taxon>
        <taxon>Nasonia</taxon>
    </lineage>
</organism>
<feature type="chain" id="PRO_5029624794" description="Osiris 2" evidence="3">
    <location>
        <begin position="24"/>
        <end position="347"/>
    </location>
</feature>
<evidence type="ECO:0000256" key="1">
    <source>
        <dbReference type="SAM" id="MobiDB-lite"/>
    </source>
</evidence>
<dbReference type="GeneID" id="100117746"/>
<dbReference type="InterPro" id="IPR012464">
    <property type="entry name" value="DUF1676"/>
</dbReference>
<dbReference type="EnsemblMetazoa" id="XM_008216399">
    <property type="protein sequence ID" value="XP_008214621"/>
    <property type="gene ID" value="LOC100117746"/>
</dbReference>
<dbReference type="KEGG" id="nvi:100117746"/>
<dbReference type="InParanoid" id="A0A7M7HFF8"/>
<evidence type="ECO:0000313" key="4">
    <source>
        <dbReference type="EnsemblMetazoa" id="XP_008214621"/>
    </source>
</evidence>
<keyword evidence="2" id="KW-0472">Membrane</keyword>
<dbReference type="OrthoDB" id="8196390at2759"/>
<dbReference type="PANTHER" id="PTHR21879">
    <property type="entry name" value="FI03362P-RELATED-RELATED"/>
    <property type="match status" value="1"/>
</dbReference>
<dbReference type="PANTHER" id="PTHR21879:SF10">
    <property type="entry name" value="LP14110P"/>
    <property type="match status" value="1"/>
</dbReference>
<keyword evidence="2" id="KW-1133">Transmembrane helix</keyword>
<keyword evidence="2" id="KW-0812">Transmembrane</keyword>
<feature type="signal peptide" evidence="3">
    <location>
        <begin position="1"/>
        <end position="23"/>
    </location>
</feature>
<evidence type="ECO:0000256" key="2">
    <source>
        <dbReference type="SAM" id="Phobius"/>
    </source>
</evidence>
<reference evidence="4" key="1">
    <citation type="submission" date="2021-01" db="UniProtKB">
        <authorList>
            <consortium name="EnsemblMetazoa"/>
        </authorList>
    </citation>
    <scope>IDENTIFICATION</scope>
</reference>
<protein>
    <recommendedName>
        <fullName evidence="6">Osiris 2</fullName>
    </recommendedName>
</protein>
<dbReference type="RefSeq" id="XP_008214621.1">
    <property type="nucleotide sequence ID" value="XM_008216399.4"/>
</dbReference>
<feature type="transmembrane region" description="Helical" evidence="2">
    <location>
        <begin position="225"/>
        <end position="244"/>
    </location>
</feature>
<feature type="region of interest" description="Disordered" evidence="1">
    <location>
        <begin position="29"/>
        <end position="48"/>
    </location>
</feature>
<dbReference type="FunCoup" id="A0A7M7HFF8">
    <property type="interactions" value="63"/>
</dbReference>
<keyword evidence="5" id="KW-1185">Reference proteome</keyword>
<dbReference type="Pfam" id="PF07898">
    <property type="entry name" value="DUF1676"/>
    <property type="match status" value="1"/>
</dbReference>
<proteinExistence type="predicted"/>
<sequence length="347" mass="39529">MRLDPLSITWLLVLAVTLSAARGDKVTFQEDAAEESPRPSDFVPGEIRVEDDSNPEVRYNRQRSNGTRQGKDLLDWIGLGTGHHVDPYLARINEGCLNGDFAECFKSRALNTFSDFFDQDLYNLNDNVKVIRMPRDVVKEVSRQPYEYAASARSEDSEWDSLVKFAMRKAERFIKTAAFEVNVPSWVTGDNEVYAPRFIDEIADEIDVLENKKDTLFSRNRLKRLLIPMLIVLKLFKLKLLLFLPLILGLASFKKFLGFMAIVIPGLIGFFKLCKPLTQTYTPPVYSPSGIGFPGGHYKENHGFHHEQQHGSYSHPAPAYHEQSHGGDTVNFGQELAYQGYRDYKKK</sequence>
<evidence type="ECO:0008006" key="6">
    <source>
        <dbReference type="Google" id="ProtNLM"/>
    </source>
</evidence>
<dbReference type="CTD" id="40756"/>
<accession>A0A7M7HFF8</accession>
<feature type="transmembrane region" description="Helical" evidence="2">
    <location>
        <begin position="256"/>
        <end position="273"/>
    </location>
</feature>
<dbReference type="Proteomes" id="UP000002358">
    <property type="component" value="Chromosome 4"/>
</dbReference>
<dbReference type="GO" id="GO:0016020">
    <property type="term" value="C:membrane"/>
    <property type="evidence" value="ECO:0007669"/>
    <property type="project" value="TreeGrafter"/>
</dbReference>
<evidence type="ECO:0000313" key="5">
    <source>
        <dbReference type="Proteomes" id="UP000002358"/>
    </source>
</evidence>
<name>A0A7M7HFF8_NASVI</name>
<keyword evidence="3" id="KW-0732">Signal</keyword>
<dbReference type="AlphaFoldDB" id="A0A7M7HFF8"/>